<dbReference type="EnsemblBacteria" id="CAI49895">
    <property type="protein sequence ID" value="CAI49895"/>
    <property type="gene ID" value="NP_3608A"/>
</dbReference>
<dbReference type="GO" id="GO:0003677">
    <property type="term" value="F:DNA binding"/>
    <property type="evidence" value="ECO:0007669"/>
    <property type="project" value="UniProtKB-KW"/>
</dbReference>
<organism evidence="6 7">
    <name type="scientific">Natronomonas pharaonis (strain ATCC 35678 / DSM 2160 / CIP 103997 / JCM 8858 / NBRC 14720 / NCIMB 2260 / Gabara)</name>
    <name type="common">Halobacterium pharaonis</name>
    <dbReference type="NCBI Taxonomy" id="348780"/>
    <lineage>
        <taxon>Archaea</taxon>
        <taxon>Methanobacteriati</taxon>
        <taxon>Methanobacteriota</taxon>
        <taxon>Stenosarchaea group</taxon>
        <taxon>Halobacteria</taxon>
        <taxon>Halobacteriales</taxon>
        <taxon>Natronomonadaceae</taxon>
        <taxon>Natronomonas</taxon>
    </lineage>
</organism>
<dbReference type="GeneID" id="3701822"/>
<dbReference type="RefSeq" id="WP_148215450.1">
    <property type="nucleotide sequence ID" value="NC_007426.1"/>
</dbReference>
<dbReference type="InterPro" id="IPR029016">
    <property type="entry name" value="GAF-like_dom_sf"/>
</dbReference>
<evidence type="ECO:0000259" key="4">
    <source>
        <dbReference type="PROSITE" id="PS51077"/>
    </source>
</evidence>
<dbReference type="Pfam" id="PF09339">
    <property type="entry name" value="HTH_IclR"/>
    <property type="match status" value="1"/>
</dbReference>
<accession>A0A1U7EXH5</accession>
<name>A0A1U7EXH5_NATPD</name>
<dbReference type="EMBL" id="CR936257">
    <property type="protein sequence ID" value="CAI49895.2"/>
    <property type="molecule type" value="Genomic_DNA"/>
</dbReference>
<dbReference type="eggNOG" id="arCOG02798">
    <property type="taxonomic scope" value="Archaea"/>
</dbReference>
<feature type="domain" description="IclR-ED" evidence="5">
    <location>
        <begin position="67"/>
        <end position="250"/>
    </location>
</feature>
<dbReference type="Gene3D" id="3.30.450.40">
    <property type="match status" value="1"/>
</dbReference>
<keyword evidence="7" id="KW-1185">Reference proteome</keyword>
<dbReference type="Proteomes" id="UP000002698">
    <property type="component" value="Chromosome"/>
</dbReference>
<dbReference type="GO" id="GO:0003700">
    <property type="term" value="F:DNA-binding transcription factor activity"/>
    <property type="evidence" value="ECO:0007669"/>
    <property type="project" value="TreeGrafter"/>
</dbReference>
<evidence type="ECO:0000256" key="1">
    <source>
        <dbReference type="ARBA" id="ARBA00023015"/>
    </source>
</evidence>
<dbReference type="Gene3D" id="1.10.10.10">
    <property type="entry name" value="Winged helix-like DNA-binding domain superfamily/Winged helix DNA-binding domain"/>
    <property type="match status" value="1"/>
</dbReference>
<dbReference type="SUPFAM" id="SSF55781">
    <property type="entry name" value="GAF domain-like"/>
    <property type="match status" value="1"/>
</dbReference>
<proteinExistence type="predicted"/>
<reference evidence="6 7" key="1">
    <citation type="journal article" date="2005" name="Genome Res.">
        <title>Living with two extremes: conclusions from the genome sequence of Natronomonas pharaonis.</title>
        <authorList>
            <person name="Falb M."/>
            <person name="Pfeiffer F."/>
            <person name="Palm P."/>
            <person name="Rodewald K."/>
            <person name="Hickmann V."/>
            <person name="Tittor J."/>
            <person name="Oesterhelt D."/>
        </authorList>
    </citation>
    <scope>NUCLEOTIDE SEQUENCE [LARGE SCALE GENOMIC DNA]</scope>
    <source>
        <strain evidence="7">ATCC 35678 / DSM 2160 / CIP 103997 / JCM 8858 / NBRC 14720 / NCIMB 2260 / Gabara</strain>
    </source>
</reference>
<dbReference type="PROSITE" id="PS51078">
    <property type="entry name" value="ICLR_ED"/>
    <property type="match status" value="1"/>
</dbReference>
<evidence type="ECO:0000256" key="3">
    <source>
        <dbReference type="ARBA" id="ARBA00023163"/>
    </source>
</evidence>
<dbReference type="CDD" id="cd00090">
    <property type="entry name" value="HTH_ARSR"/>
    <property type="match status" value="1"/>
</dbReference>
<keyword evidence="3" id="KW-0804">Transcription</keyword>
<dbReference type="PROSITE" id="PS51077">
    <property type="entry name" value="HTH_ICLR"/>
    <property type="match status" value="1"/>
</dbReference>
<dbReference type="PANTHER" id="PTHR30136">
    <property type="entry name" value="HELIX-TURN-HELIX TRANSCRIPTIONAL REGULATOR, ICLR FAMILY"/>
    <property type="match status" value="1"/>
</dbReference>
<dbReference type="InterPro" id="IPR036390">
    <property type="entry name" value="WH_DNA-bd_sf"/>
</dbReference>
<dbReference type="OrthoDB" id="14763at2157"/>
<dbReference type="InterPro" id="IPR036388">
    <property type="entry name" value="WH-like_DNA-bd_sf"/>
</dbReference>
<keyword evidence="2" id="KW-0238">DNA-binding</keyword>
<dbReference type="SUPFAM" id="SSF46785">
    <property type="entry name" value="Winged helix' DNA-binding domain"/>
    <property type="match status" value="1"/>
</dbReference>
<dbReference type="Pfam" id="PF01614">
    <property type="entry name" value="IclR_C"/>
    <property type="match status" value="1"/>
</dbReference>
<dbReference type="InterPro" id="IPR014757">
    <property type="entry name" value="Tscrpt_reg_IclR_C"/>
</dbReference>
<dbReference type="HOGENOM" id="CLU_062618_6_1_2"/>
<dbReference type="GO" id="GO:0045892">
    <property type="term" value="P:negative regulation of DNA-templated transcription"/>
    <property type="evidence" value="ECO:0007669"/>
    <property type="project" value="TreeGrafter"/>
</dbReference>
<sequence>MSDDRVQATATSVRILEGIVELDGEAGVTELSTHLSLAKSTVYKHLNTLQTTGVVVQRGDRYRIGLKTLEFGGYAQRHDGIYETARPEIESMARKSGELANLMFEEGGRGVYVHTARGDDAVDLDTQTGRRVHLHATGLGKAILATLDDERVRTIIDRHGLPEVTPHTITDEEALFEELAAIRSAGVAYDREECVPGMACIARPLSTPGPRPAAISITGPVSRITADETESEARQLVEQTGNVIELNLTE</sequence>
<evidence type="ECO:0000313" key="6">
    <source>
        <dbReference type="EMBL" id="CAI49895.2"/>
    </source>
</evidence>
<evidence type="ECO:0000259" key="5">
    <source>
        <dbReference type="PROSITE" id="PS51078"/>
    </source>
</evidence>
<protein>
    <submittedName>
        <fullName evidence="6">IclR family transcription regulator</fullName>
    </submittedName>
</protein>
<dbReference type="InterPro" id="IPR005471">
    <property type="entry name" value="Tscrpt_reg_IclR_N"/>
</dbReference>
<dbReference type="InterPro" id="IPR011991">
    <property type="entry name" value="ArsR-like_HTH"/>
</dbReference>
<dbReference type="AlphaFoldDB" id="A0A1U7EXH5"/>
<dbReference type="KEGG" id="nph:NP_3608A"/>
<evidence type="ECO:0000313" key="7">
    <source>
        <dbReference type="Proteomes" id="UP000002698"/>
    </source>
</evidence>
<feature type="domain" description="HTH iclR-type" evidence="4">
    <location>
        <begin position="6"/>
        <end position="66"/>
    </location>
</feature>
<keyword evidence="1" id="KW-0805">Transcription regulation</keyword>
<gene>
    <name evidence="6" type="ordered locus">NP_3608A</name>
</gene>
<evidence type="ECO:0000256" key="2">
    <source>
        <dbReference type="ARBA" id="ARBA00023125"/>
    </source>
</evidence>
<dbReference type="InterPro" id="IPR050707">
    <property type="entry name" value="HTH_MetabolicPath_Reg"/>
</dbReference>
<dbReference type="SMART" id="SM00346">
    <property type="entry name" value="HTH_ICLR"/>
    <property type="match status" value="1"/>
</dbReference>
<dbReference type="PANTHER" id="PTHR30136:SF35">
    <property type="entry name" value="HTH-TYPE TRANSCRIPTIONAL REGULATOR RV1719"/>
    <property type="match status" value="1"/>
</dbReference>